<dbReference type="RefSeq" id="WP_107955463.1">
    <property type="nucleotide sequence ID" value="NZ_QAYE01000009.1"/>
</dbReference>
<sequence>MTALRLVLTKAGITRFASAQLGDPIDLTIAAIGLTAADFIAAPTLTALPGEFRRVTAVSGIVAGDNTVHIVIQDAEEVTYTVRGFGLILADGTLLAAYGQPTPIVEKPLAGTLYLPLDLAFPTTAINSLTFGSTNFLNPAATTTKKGVVELATKTEGLAGEDPLRVAPVAVVRAMLEQHVPTGSILQWFGAVDSVPKGWAICDGSVVDRGDGKGQITTPDMRGRVAVGATMDAPAGTKFGATSKDLNTGSAGAHTPIATVAVENASTSSTVTTTTRNVDAGGSANNVVTSVTLNDPMHTHVARATVDAVPAHDHTVTVDVTQPSLSLHYIMKI</sequence>
<name>A0A2T5TZK1_9SPHN</name>
<dbReference type="EMBL" id="QAYE01000009">
    <property type="protein sequence ID" value="PTW44685.1"/>
    <property type="molecule type" value="Genomic_DNA"/>
</dbReference>
<evidence type="ECO:0000313" key="1">
    <source>
        <dbReference type="EMBL" id="PTW44685.1"/>
    </source>
</evidence>
<organism evidence="1 2">
    <name type="scientific">Sphingomonas faeni</name>
    <dbReference type="NCBI Taxonomy" id="185950"/>
    <lineage>
        <taxon>Bacteria</taxon>
        <taxon>Pseudomonadati</taxon>
        <taxon>Pseudomonadota</taxon>
        <taxon>Alphaproteobacteria</taxon>
        <taxon>Sphingomonadales</taxon>
        <taxon>Sphingomonadaceae</taxon>
        <taxon>Sphingomonas</taxon>
    </lineage>
</organism>
<dbReference type="OrthoDB" id="6174642at2"/>
<evidence type="ECO:0000313" key="2">
    <source>
        <dbReference type="Proteomes" id="UP000244013"/>
    </source>
</evidence>
<dbReference type="Proteomes" id="UP000244013">
    <property type="component" value="Unassembled WGS sequence"/>
</dbReference>
<dbReference type="InterPro" id="IPR037053">
    <property type="entry name" value="Phage_tail_collar_dom_sf"/>
</dbReference>
<gene>
    <name evidence="1" type="ORF">C8J25_109115</name>
</gene>
<protein>
    <submittedName>
        <fullName evidence="1">Microcystin-dependent protein</fullName>
    </submittedName>
</protein>
<dbReference type="AlphaFoldDB" id="A0A2T5TZK1"/>
<comment type="caution">
    <text evidence="1">The sequence shown here is derived from an EMBL/GenBank/DDBJ whole genome shotgun (WGS) entry which is preliminary data.</text>
</comment>
<dbReference type="GeneID" id="91007297"/>
<dbReference type="Gene3D" id="3.90.1340.10">
    <property type="entry name" value="Phage tail collar domain"/>
    <property type="match status" value="1"/>
</dbReference>
<dbReference type="SUPFAM" id="SSF88874">
    <property type="entry name" value="Receptor-binding domain of short tail fibre protein gp12"/>
    <property type="match status" value="1"/>
</dbReference>
<accession>A0A2T5TZK1</accession>
<proteinExistence type="predicted"/>
<reference evidence="1 2" key="1">
    <citation type="submission" date="2018-04" db="EMBL/GenBank/DDBJ databases">
        <title>Genomic Encyclopedia of Type Strains, Phase III (KMG-III): the genomes of soil and plant-associated and newly described type strains.</title>
        <authorList>
            <person name="Whitman W."/>
        </authorList>
    </citation>
    <scope>NUCLEOTIDE SEQUENCE [LARGE SCALE GENOMIC DNA]</scope>
    <source>
        <strain evidence="1 2">MA-olki</strain>
    </source>
</reference>